<dbReference type="InterPro" id="IPR003439">
    <property type="entry name" value="ABC_transporter-like_ATP-bd"/>
</dbReference>
<reference evidence="11" key="1">
    <citation type="submission" date="2021-03" db="EMBL/GenBank/DDBJ databases">
        <title>Genome sequencing and assembly of Tianweitania sediminis.</title>
        <authorList>
            <person name="Chhetri G."/>
        </authorList>
    </citation>
    <scope>NUCLEOTIDE SEQUENCE</scope>
    <source>
        <strain evidence="11">Z8</strain>
    </source>
</reference>
<keyword evidence="5" id="KW-0067">ATP-binding</keyword>
<evidence type="ECO:0000256" key="1">
    <source>
        <dbReference type="ARBA" id="ARBA00004651"/>
    </source>
</evidence>
<dbReference type="InterPro" id="IPR003593">
    <property type="entry name" value="AAA+_ATPase"/>
</dbReference>
<keyword evidence="7 8" id="KW-0472">Membrane</keyword>
<evidence type="ECO:0000256" key="6">
    <source>
        <dbReference type="ARBA" id="ARBA00022989"/>
    </source>
</evidence>
<accession>A0A8J7UKN3</accession>
<dbReference type="GO" id="GO:0005524">
    <property type="term" value="F:ATP binding"/>
    <property type="evidence" value="ECO:0007669"/>
    <property type="project" value="UniProtKB-KW"/>
</dbReference>
<dbReference type="PROSITE" id="PS50893">
    <property type="entry name" value="ABC_TRANSPORTER_2"/>
    <property type="match status" value="1"/>
</dbReference>
<dbReference type="PANTHER" id="PTHR24221:SF248">
    <property type="entry name" value="ABC TRANSPORTER TRANSMEMBRANE REGION"/>
    <property type="match status" value="1"/>
</dbReference>
<dbReference type="PANTHER" id="PTHR24221">
    <property type="entry name" value="ATP-BINDING CASSETTE SUB-FAMILY B"/>
    <property type="match status" value="1"/>
</dbReference>
<evidence type="ECO:0000256" key="3">
    <source>
        <dbReference type="ARBA" id="ARBA00022692"/>
    </source>
</evidence>
<dbReference type="SUPFAM" id="SSF52540">
    <property type="entry name" value="P-loop containing nucleoside triphosphate hydrolases"/>
    <property type="match status" value="1"/>
</dbReference>
<dbReference type="AlphaFoldDB" id="A0A8J7UKN3"/>
<sequence length="598" mass="64406">MSKQVAGSLKGVNEAISSHQYVRTSLEDAEQSLRPVIGWGLFFSFLITVLGFSGPLYMMNLYSRVINSRNETTMIVLTIIVLFAIAVEAILETVRADMLRRASVGFDQKIAGDTFDAVQKAIVRRPMDRNLPTMADVDALRNFINGSALPGLLMLPFFPLFLIVCWIIHPAFVALVVVTGGAMAVINYMTSRVTAEPVREFGKAQQAATKRANAAFQNYESVHSMGMRPAMRGGWQRAHRNAMHWSIAADDRSTFLRILGSFTRNLGNTLVLALAAYLVLNNSLDAAMIFATSIIVGQATAPLQGLVRSWRSIAAARQARARLQSLLQETAAEAPRMRLPAPKGDLAVYDVAIAPPGKGVESILLRNISFSVPAGSILAVVGPSASGKSSLARALIGVWKPLRGIIRIDGTDIDNWNDEDLGAHLGYLPQNVELFPGTVAENICRFSDADSAQIIKAATNAGIHAMIQALPHGYDTRIGEQGQGLSGGQRQRIGLARALFGDPAIVVLDEPNSNLDGAGEEILSKAMQAVRARGATVVLVTHKASILSIADFVVVLGEGVMKDFGPCDEVSRRFTKPKVINIRPPQLNAAPGVAGPRR</sequence>
<dbReference type="InterPro" id="IPR011527">
    <property type="entry name" value="ABC1_TM_dom"/>
</dbReference>
<feature type="domain" description="ABC transmembrane type-1" evidence="10">
    <location>
        <begin position="39"/>
        <end position="315"/>
    </location>
</feature>
<dbReference type="GO" id="GO:0030253">
    <property type="term" value="P:protein secretion by the type I secretion system"/>
    <property type="evidence" value="ECO:0007669"/>
    <property type="project" value="InterPro"/>
</dbReference>
<protein>
    <submittedName>
        <fullName evidence="11">Type I secretion system permease/ATPase</fullName>
    </submittedName>
</protein>
<dbReference type="Gene3D" id="1.20.1560.10">
    <property type="entry name" value="ABC transporter type 1, transmembrane domain"/>
    <property type="match status" value="1"/>
</dbReference>
<name>A0A8J7UKN3_9HYPH</name>
<feature type="transmembrane region" description="Helical" evidence="8">
    <location>
        <begin position="262"/>
        <end position="280"/>
    </location>
</feature>
<keyword evidence="6 8" id="KW-1133">Transmembrane helix</keyword>
<evidence type="ECO:0000256" key="4">
    <source>
        <dbReference type="ARBA" id="ARBA00022741"/>
    </source>
</evidence>
<evidence type="ECO:0000313" key="12">
    <source>
        <dbReference type="Proteomes" id="UP000666240"/>
    </source>
</evidence>
<feature type="transmembrane region" description="Helical" evidence="8">
    <location>
        <begin position="74"/>
        <end position="91"/>
    </location>
</feature>
<evidence type="ECO:0000256" key="7">
    <source>
        <dbReference type="ARBA" id="ARBA00023136"/>
    </source>
</evidence>
<dbReference type="RefSeq" id="WP_209334554.1">
    <property type="nucleotide sequence ID" value="NZ_JAGIYY010000002.1"/>
</dbReference>
<evidence type="ECO:0000256" key="8">
    <source>
        <dbReference type="SAM" id="Phobius"/>
    </source>
</evidence>
<dbReference type="GO" id="GO:0140359">
    <property type="term" value="F:ABC-type transporter activity"/>
    <property type="evidence" value="ECO:0007669"/>
    <property type="project" value="InterPro"/>
</dbReference>
<dbReference type="Gene3D" id="3.40.50.300">
    <property type="entry name" value="P-loop containing nucleotide triphosphate hydrolases"/>
    <property type="match status" value="1"/>
</dbReference>
<comment type="subcellular location">
    <subcellularLocation>
        <location evidence="1">Cell membrane</location>
        <topology evidence="1">Multi-pass membrane protein</topology>
    </subcellularLocation>
</comment>
<dbReference type="GO" id="GO:0005886">
    <property type="term" value="C:plasma membrane"/>
    <property type="evidence" value="ECO:0007669"/>
    <property type="project" value="UniProtKB-SubCell"/>
</dbReference>
<evidence type="ECO:0000256" key="5">
    <source>
        <dbReference type="ARBA" id="ARBA00022840"/>
    </source>
</evidence>
<feature type="domain" description="ABC transporter" evidence="9">
    <location>
        <begin position="346"/>
        <end position="583"/>
    </location>
</feature>
<keyword evidence="4" id="KW-0547">Nucleotide-binding</keyword>
<dbReference type="InterPro" id="IPR010128">
    <property type="entry name" value="ATPase_T1SS_PrtD-like"/>
</dbReference>
<dbReference type="GO" id="GO:0016887">
    <property type="term" value="F:ATP hydrolysis activity"/>
    <property type="evidence" value="ECO:0007669"/>
    <property type="project" value="InterPro"/>
</dbReference>
<dbReference type="EMBL" id="JAGIYY010000002">
    <property type="protein sequence ID" value="MBP0438517.1"/>
    <property type="molecule type" value="Genomic_DNA"/>
</dbReference>
<gene>
    <name evidence="11" type="ORF">J5Y06_07640</name>
</gene>
<dbReference type="Pfam" id="PF00664">
    <property type="entry name" value="ABC_membrane"/>
    <property type="match status" value="1"/>
</dbReference>
<dbReference type="Proteomes" id="UP000666240">
    <property type="component" value="Unassembled WGS sequence"/>
</dbReference>
<dbReference type="Pfam" id="PF00005">
    <property type="entry name" value="ABC_tran"/>
    <property type="match status" value="1"/>
</dbReference>
<dbReference type="SMART" id="SM00382">
    <property type="entry name" value="AAA"/>
    <property type="match status" value="1"/>
</dbReference>
<dbReference type="SUPFAM" id="SSF90123">
    <property type="entry name" value="ABC transporter transmembrane region"/>
    <property type="match status" value="1"/>
</dbReference>
<dbReference type="NCBIfam" id="TIGR01842">
    <property type="entry name" value="type_I_sec_PrtD"/>
    <property type="match status" value="1"/>
</dbReference>
<dbReference type="PROSITE" id="PS50929">
    <property type="entry name" value="ABC_TM1F"/>
    <property type="match status" value="1"/>
</dbReference>
<dbReference type="InterPro" id="IPR039421">
    <property type="entry name" value="Type_1_exporter"/>
</dbReference>
<dbReference type="PROSITE" id="PS00211">
    <property type="entry name" value="ABC_TRANSPORTER_1"/>
    <property type="match status" value="1"/>
</dbReference>
<evidence type="ECO:0000259" key="9">
    <source>
        <dbReference type="PROSITE" id="PS50893"/>
    </source>
</evidence>
<evidence type="ECO:0000256" key="2">
    <source>
        <dbReference type="ARBA" id="ARBA00005417"/>
    </source>
</evidence>
<dbReference type="InterPro" id="IPR017871">
    <property type="entry name" value="ABC_transporter-like_CS"/>
</dbReference>
<comment type="similarity">
    <text evidence="2">Belongs to the ABC transporter superfamily.</text>
</comment>
<evidence type="ECO:0000259" key="10">
    <source>
        <dbReference type="PROSITE" id="PS50929"/>
    </source>
</evidence>
<dbReference type="InterPro" id="IPR027417">
    <property type="entry name" value="P-loop_NTPase"/>
</dbReference>
<keyword evidence="12" id="KW-1185">Reference proteome</keyword>
<organism evidence="11 12">
    <name type="scientific">Tianweitania sediminis</name>
    <dbReference type="NCBI Taxonomy" id="1502156"/>
    <lineage>
        <taxon>Bacteria</taxon>
        <taxon>Pseudomonadati</taxon>
        <taxon>Pseudomonadota</taxon>
        <taxon>Alphaproteobacteria</taxon>
        <taxon>Hyphomicrobiales</taxon>
        <taxon>Phyllobacteriaceae</taxon>
        <taxon>Tianweitania</taxon>
    </lineage>
</organism>
<comment type="caution">
    <text evidence="11">The sequence shown here is derived from an EMBL/GenBank/DDBJ whole genome shotgun (WGS) entry which is preliminary data.</text>
</comment>
<proteinExistence type="inferred from homology"/>
<dbReference type="GO" id="GO:0030256">
    <property type="term" value="C:type I protein secretion system complex"/>
    <property type="evidence" value="ECO:0007669"/>
    <property type="project" value="InterPro"/>
</dbReference>
<evidence type="ECO:0000313" key="11">
    <source>
        <dbReference type="EMBL" id="MBP0438517.1"/>
    </source>
</evidence>
<dbReference type="InterPro" id="IPR036640">
    <property type="entry name" value="ABC1_TM_sf"/>
</dbReference>
<feature type="transmembrane region" description="Helical" evidence="8">
    <location>
        <begin position="157"/>
        <end position="186"/>
    </location>
</feature>
<feature type="transmembrane region" description="Helical" evidence="8">
    <location>
        <begin position="36"/>
        <end position="62"/>
    </location>
</feature>
<dbReference type="GO" id="GO:0034040">
    <property type="term" value="F:ATPase-coupled lipid transmembrane transporter activity"/>
    <property type="evidence" value="ECO:0007669"/>
    <property type="project" value="TreeGrafter"/>
</dbReference>
<keyword evidence="3 8" id="KW-0812">Transmembrane</keyword>